<evidence type="ECO:0000313" key="1">
    <source>
        <dbReference type="EMBL" id="CAF5038388.1"/>
    </source>
</evidence>
<dbReference type="AlphaFoldDB" id="A0A822C3H7"/>
<organism evidence="1 2">
    <name type="scientific">Rotaria socialis</name>
    <dbReference type="NCBI Taxonomy" id="392032"/>
    <lineage>
        <taxon>Eukaryota</taxon>
        <taxon>Metazoa</taxon>
        <taxon>Spiralia</taxon>
        <taxon>Gnathifera</taxon>
        <taxon>Rotifera</taxon>
        <taxon>Eurotatoria</taxon>
        <taxon>Bdelloidea</taxon>
        <taxon>Philodinida</taxon>
        <taxon>Philodinidae</taxon>
        <taxon>Rotaria</taxon>
    </lineage>
</organism>
<gene>
    <name evidence="1" type="ORF">QYT958_LOCUS41198</name>
</gene>
<dbReference type="EMBL" id="CAJOBR010045975">
    <property type="protein sequence ID" value="CAF5038388.1"/>
    <property type="molecule type" value="Genomic_DNA"/>
</dbReference>
<sequence>MWAWIRYIQESEESIMVRVKQEEAQQRTTRPRRVKSVRNDNILIQAKEEYLNGFLDLSGYQTRLRPTFYRYIKLFNTTDKDDFDYQPNTVRCSTIYK</sequence>
<name>A0A822C3H7_9BILA</name>
<proteinExistence type="predicted"/>
<accession>A0A822C3H7</accession>
<evidence type="ECO:0000313" key="2">
    <source>
        <dbReference type="Proteomes" id="UP000663848"/>
    </source>
</evidence>
<dbReference type="Proteomes" id="UP000663848">
    <property type="component" value="Unassembled WGS sequence"/>
</dbReference>
<reference evidence="1" key="1">
    <citation type="submission" date="2021-02" db="EMBL/GenBank/DDBJ databases">
        <authorList>
            <person name="Nowell W R."/>
        </authorList>
    </citation>
    <scope>NUCLEOTIDE SEQUENCE</scope>
</reference>
<comment type="caution">
    <text evidence="1">The sequence shown here is derived from an EMBL/GenBank/DDBJ whole genome shotgun (WGS) entry which is preliminary data.</text>
</comment>
<protein>
    <submittedName>
        <fullName evidence="1">Uncharacterized protein</fullName>
    </submittedName>
</protein>